<organism evidence="2 3">
    <name type="scientific">Mycoplasma haemofelis (strain Langford 1)</name>
    <name type="common">Haemobartonella felis</name>
    <dbReference type="NCBI Taxonomy" id="941640"/>
    <lineage>
        <taxon>Bacteria</taxon>
        <taxon>Bacillati</taxon>
        <taxon>Mycoplasmatota</taxon>
        <taxon>Mollicutes</taxon>
        <taxon>Mycoplasmataceae</taxon>
        <taxon>Mycoplasma</taxon>
    </lineage>
</organism>
<feature type="compositionally biased region" description="Basic and acidic residues" evidence="1">
    <location>
        <begin position="27"/>
        <end position="43"/>
    </location>
</feature>
<sequence length="130" mass="14318">MGKLLLGGSVLATGTGVGLGGAWLGSSKEDNTPKSLEEESKDPTSEVVEVKKCEVFLIKREADSTANVFSDWERQKQEDLTANRNVDFWKSVDEGCKSGKAYVSKPSGVFKYSLEHQSKDWKIVTEQEIS</sequence>
<reference evidence="2 3" key="1">
    <citation type="journal article" date="2011" name="J. Bacteriol.">
        <title>Complete genome sequence of Mycoplasma haemofelis, a hemotropic mycoplasma.</title>
        <authorList>
            <person name="Barker E.N."/>
            <person name="Helps C.R."/>
            <person name="Peters I.R."/>
            <person name="Darby A.C."/>
            <person name="Radford A.D."/>
            <person name="Tasker S."/>
        </authorList>
    </citation>
    <scope>NUCLEOTIDE SEQUENCE [LARGE SCALE GENOMIC DNA]</scope>
    <source>
        <strain evidence="2 3">Langford 1</strain>
    </source>
</reference>
<feature type="region of interest" description="Disordered" evidence="1">
    <location>
        <begin position="18"/>
        <end position="43"/>
    </location>
</feature>
<accession>E8ZHH3</accession>
<evidence type="ECO:0000256" key="1">
    <source>
        <dbReference type="SAM" id="MobiDB-lite"/>
    </source>
</evidence>
<dbReference type="KEGG" id="mha:HF1_05860"/>
<proteinExistence type="predicted"/>
<keyword evidence="3" id="KW-1185">Reference proteome</keyword>
<dbReference type="AlphaFoldDB" id="E8ZHH3"/>
<evidence type="ECO:0000313" key="2">
    <source>
        <dbReference type="EMBL" id="CBY92594.1"/>
    </source>
</evidence>
<gene>
    <name evidence="2" type="ordered locus">HF1_05860</name>
</gene>
<dbReference type="EMBL" id="FR773153">
    <property type="protein sequence ID" value="CBY92594.1"/>
    <property type="molecule type" value="Genomic_DNA"/>
</dbReference>
<name>E8ZHH3_MYCHL</name>
<dbReference type="Proteomes" id="UP000008637">
    <property type="component" value="Chromosome"/>
</dbReference>
<protein>
    <submittedName>
        <fullName evidence="2">Uncharacterized protein</fullName>
    </submittedName>
</protein>
<evidence type="ECO:0000313" key="3">
    <source>
        <dbReference type="Proteomes" id="UP000008637"/>
    </source>
</evidence>
<dbReference type="HOGENOM" id="CLU_1935706_0_0_14"/>